<evidence type="ECO:0000313" key="15">
    <source>
        <dbReference type="Proteomes" id="UP000664169"/>
    </source>
</evidence>
<dbReference type="EC" id="3.1.2.22" evidence="3"/>
<evidence type="ECO:0000256" key="1">
    <source>
        <dbReference type="ARBA" id="ARBA00004496"/>
    </source>
</evidence>
<evidence type="ECO:0000256" key="11">
    <source>
        <dbReference type="ARBA" id="ARBA00031195"/>
    </source>
</evidence>
<comment type="function">
    <text evidence="10">Hydrolyzes fatty acids from S-acylated cysteine residues in proteins with a strong preference for palmitoylated G-alpha proteins over other acyl substrates. Mediates the deacylation of G-alpha proteins such as GPA1 in vivo, but has weak or no activity toward palmitoylated Ras proteins. Has weak lysophospholipase activity in vitro; however such activity may not exist in vivo.</text>
</comment>
<dbReference type="GO" id="GO:0006631">
    <property type="term" value="P:fatty acid metabolic process"/>
    <property type="evidence" value="ECO:0007669"/>
    <property type="project" value="UniProtKB-KW"/>
</dbReference>
<comment type="caution">
    <text evidence="14">The sequence shown here is derived from an EMBL/GenBank/DDBJ whole genome shotgun (WGS) entry which is preliminary data.</text>
</comment>
<comment type="similarity">
    <text evidence="2">Belongs to the AB hydrolase superfamily. AB hydrolase 2 family.</text>
</comment>
<evidence type="ECO:0000256" key="6">
    <source>
        <dbReference type="ARBA" id="ARBA00022490"/>
    </source>
</evidence>
<proteinExistence type="inferred from homology"/>
<reference evidence="14" key="1">
    <citation type="submission" date="2021-03" db="EMBL/GenBank/DDBJ databases">
        <authorList>
            <person name="Tagirdzhanova G."/>
        </authorList>
    </citation>
    <scope>NUCLEOTIDE SEQUENCE</scope>
</reference>
<evidence type="ECO:0000256" key="7">
    <source>
        <dbReference type="ARBA" id="ARBA00022801"/>
    </source>
</evidence>
<evidence type="ECO:0000256" key="2">
    <source>
        <dbReference type="ARBA" id="ARBA00006499"/>
    </source>
</evidence>
<evidence type="ECO:0000256" key="4">
    <source>
        <dbReference type="ARBA" id="ARBA00014923"/>
    </source>
</evidence>
<name>A0A8H3FH14_9LECA</name>
<dbReference type="Proteomes" id="UP000664169">
    <property type="component" value="Unassembled WGS sequence"/>
</dbReference>
<keyword evidence="9" id="KW-0443">Lipid metabolism</keyword>
<keyword evidence="8" id="KW-0276">Fatty acid metabolism</keyword>
<organism evidence="14 15">
    <name type="scientific">Gomphillus americanus</name>
    <dbReference type="NCBI Taxonomy" id="1940652"/>
    <lineage>
        <taxon>Eukaryota</taxon>
        <taxon>Fungi</taxon>
        <taxon>Dikarya</taxon>
        <taxon>Ascomycota</taxon>
        <taxon>Pezizomycotina</taxon>
        <taxon>Lecanoromycetes</taxon>
        <taxon>OSLEUM clade</taxon>
        <taxon>Ostropomycetidae</taxon>
        <taxon>Ostropales</taxon>
        <taxon>Graphidaceae</taxon>
        <taxon>Gomphilloideae</taxon>
        <taxon>Gomphillus</taxon>
    </lineage>
</organism>
<dbReference type="FunFam" id="3.40.50.1820:FF:000010">
    <property type="entry name" value="Acyl-protein thioesterase 2"/>
    <property type="match status" value="1"/>
</dbReference>
<dbReference type="GO" id="GO:0005737">
    <property type="term" value="C:cytoplasm"/>
    <property type="evidence" value="ECO:0007669"/>
    <property type="project" value="UniProtKB-SubCell"/>
</dbReference>
<keyword evidence="7" id="KW-0378">Hydrolase</keyword>
<evidence type="ECO:0000256" key="9">
    <source>
        <dbReference type="ARBA" id="ARBA00023098"/>
    </source>
</evidence>
<gene>
    <name evidence="14" type="ORF">GOMPHAMPRED_003975</name>
</gene>
<dbReference type="AlphaFoldDB" id="A0A8H3FH14"/>
<dbReference type="GO" id="GO:0008474">
    <property type="term" value="F:palmitoyl-(protein) hydrolase activity"/>
    <property type="evidence" value="ECO:0007669"/>
    <property type="project" value="UniProtKB-EC"/>
</dbReference>
<protein>
    <recommendedName>
        <fullName evidence="4">Acyl-protein thioesterase 1</fullName>
        <ecNumber evidence="3">3.1.2.22</ecNumber>
    </recommendedName>
    <alternativeName>
        <fullName evidence="11">Palmitoyl-protein hydrolase</fullName>
    </alternativeName>
</protein>
<comment type="catalytic activity">
    <reaction evidence="12">
        <text>S-hexadecanoyl-L-cysteinyl-[protein] + H2O = L-cysteinyl-[protein] + hexadecanoate + H(+)</text>
        <dbReference type="Rhea" id="RHEA:19233"/>
        <dbReference type="Rhea" id="RHEA-COMP:10131"/>
        <dbReference type="Rhea" id="RHEA-COMP:11032"/>
        <dbReference type="ChEBI" id="CHEBI:7896"/>
        <dbReference type="ChEBI" id="CHEBI:15377"/>
        <dbReference type="ChEBI" id="CHEBI:15378"/>
        <dbReference type="ChEBI" id="CHEBI:29950"/>
        <dbReference type="ChEBI" id="CHEBI:74151"/>
        <dbReference type="EC" id="3.1.2.22"/>
    </reaction>
</comment>
<keyword evidence="6" id="KW-0963">Cytoplasm</keyword>
<dbReference type="SUPFAM" id="SSF53474">
    <property type="entry name" value="alpha/beta-Hydrolases"/>
    <property type="match status" value="1"/>
</dbReference>
<evidence type="ECO:0000256" key="10">
    <source>
        <dbReference type="ARBA" id="ARBA00029392"/>
    </source>
</evidence>
<dbReference type="Pfam" id="PF02230">
    <property type="entry name" value="Abhydrolase_2"/>
    <property type="match status" value="1"/>
</dbReference>
<comment type="subcellular location">
    <subcellularLocation>
        <location evidence="1">Cytoplasm</location>
    </subcellularLocation>
</comment>
<dbReference type="PANTHER" id="PTHR10655:SF17">
    <property type="entry name" value="LYSOPHOSPHOLIPASE-LIKE PROTEIN 1"/>
    <property type="match status" value="1"/>
</dbReference>
<accession>A0A8H3FH14</accession>
<dbReference type="PANTHER" id="PTHR10655">
    <property type="entry name" value="LYSOPHOSPHOLIPASE-RELATED"/>
    <property type="match status" value="1"/>
</dbReference>
<evidence type="ECO:0000256" key="3">
    <source>
        <dbReference type="ARBA" id="ARBA00012423"/>
    </source>
</evidence>
<sequence length="240" mass="26252">MTSMKPYIVPAAKKHTATLIFAHGLGDSGAGWMDLAKNWRGRGVFDHVKFIFPNAPMLPITVNSGMTMPAWYDIVTFDDLKEKSHDELGITKSRDYFNNLIQQEISEAGIPSDRIVLGGFSQGGAMSLFTGVTTHHRLSGFFGLSAYLLLGHKLKDLVPADKPNQNTPVFMGHGESDPLVKFVWGKATAEELQGLGFKVDFHGYRGLEHSASMEELDDLEKFIAARLPEAATGTGPQSKA</sequence>
<evidence type="ECO:0000313" key="14">
    <source>
        <dbReference type="EMBL" id="CAF9925811.1"/>
    </source>
</evidence>
<feature type="domain" description="Phospholipase/carboxylesterase/thioesterase" evidence="13">
    <location>
        <begin position="6"/>
        <end position="225"/>
    </location>
</feature>
<dbReference type="InterPro" id="IPR029058">
    <property type="entry name" value="AB_hydrolase_fold"/>
</dbReference>
<dbReference type="Gene3D" id="3.40.50.1820">
    <property type="entry name" value="alpha/beta hydrolase"/>
    <property type="match status" value="1"/>
</dbReference>
<keyword evidence="15" id="KW-1185">Reference proteome</keyword>
<dbReference type="InterPro" id="IPR003140">
    <property type="entry name" value="PLipase/COase/thioEstase"/>
</dbReference>
<evidence type="ECO:0000256" key="5">
    <source>
        <dbReference type="ARBA" id="ARBA00022487"/>
    </source>
</evidence>
<evidence type="ECO:0000256" key="12">
    <source>
        <dbReference type="ARBA" id="ARBA00047337"/>
    </source>
</evidence>
<evidence type="ECO:0000259" key="13">
    <source>
        <dbReference type="Pfam" id="PF02230"/>
    </source>
</evidence>
<dbReference type="InterPro" id="IPR050565">
    <property type="entry name" value="LYPA1-2/EST-like"/>
</dbReference>
<evidence type="ECO:0000256" key="8">
    <source>
        <dbReference type="ARBA" id="ARBA00022832"/>
    </source>
</evidence>
<keyword evidence="5" id="KW-0719">Serine esterase</keyword>
<dbReference type="EMBL" id="CAJPDQ010000024">
    <property type="protein sequence ID" value="CAF9925811.1"/>
    <property type="molecule type" value="Genomic_DNA"/>
</dbReference>
<dbReference type="GO" id="GO:0052689">
    <property type="term" value="F:carboxylic ester hydrolase activity"/>
    <property type="evidence" value="ECO:0007669"/>
    <property type="project" value="UniProtKB-KW"/>
</dbReference>
<dbReference type="OrthoDB" id="2418081at2759"/>